<dbReference type="Pfam" id="PF00512">
    <property type="entry name" value="HisKA"/>
    <property type="match status" value="1"/>
</dbReference>
<feature type="domain" description="Histidine kinase" evidence="4">
    <location>
        <begin position="186"/>
        <end position="395"/>
    </location>
</feature>
<dbReference type="EC" id="2.7.13.3" evidence="2"/>
<dbReference type="AlphaFoldDB" id="A0A844D383"/>
<dbReference type="PROSITE" id="PS50109">
    <property type="entry name" value="HIS_KIN"/>
    <property type="match status" value="1"/>
</dbReference>
<dbReference type="SMART" id="SM00387">
    <property type="entry name" value="HATPase_c"/>
    <property type="match status" value="1"/>
</dbReference>
<dbReference type="InterPro" id="IPR036097">
    <property type="entry name" value="HisK_dim/P_sf"/>
</dbReference>
<dbReference type="EMBL" id="WKJL01000004">
    <property type="protein sequence ID" value="MRW84235.1"/>
    <property type="molecule type" value="Genomic_DNA"/>
</dbReference>
<evidence type="ECO:0000256" key="1">
    <source>
        <dbReference type="ARBA" id="ARBA00000085"/>
    </source>
</evidence>
<evidence type="ECO:0000256" key="2">
    <source>
        <dbReference type="ARBA" id="ARBA00012438"/>
    </source>
</evidence>
<reference evidence="5 6" key="1">
    <citation type="submission" date="2019-11" db="EMBL/GenBank/DDBJ databases">
        <title>Novel species isolated from a subtropical stream in China.</title>
        <authorList>
            <person name="Lu H."/>
        </authorList>
    </citation>
    <scope>NUCLEOTIDE SEQUENCE [LARGE SCALE GENOMIC DNA]</scope>
    <source>
        <strain evidence="5 6">FT26W</strain>
    </source>
</reference>
<dbReference type="Gene3D" id="1.10.287.130">
    <property type="match status" value="1"/>
</dbReference>
<organism evidence="5 6">
    <name type="scientific">Duganella aquatilis</name>
    <dbReference type="NCBI Taxonomy" id="2666082"/>
    <lineage>
        <taxon>Bacteria</taxon>
        <taxon>Pseudomonadati</taxon>
        <taxon>Pseudomonadota</taxon>
        <taxon>Betaproteobacteria</taxon>
        <taxon>Burkholderiales</taxon>
        <taxon>Oxalobacteraceae</taxon>
        <taxon>Telluria group</taxon>
        <taxon>Duganella</taxon>
    </lineage>
</organism>
<dbReference type="PANTHER" id="PTHR43547">
    <property type="entry name" value="TWO-COMPONENT HISTIDINE KINASE"/>
    <property type="match status" value="1"/>
</dbReference>
<dbReference type="GO" id="GO:0000155">
    <property type="term" value="F:phosphorelay sensor kinase activity"/>
    <property type="evidence" value="ECO:0007669"/>
    <property type="project" value="InterPro"/>
</dbReference>
<dbReference type="InterPro" id="IPR003594">
    <property type="entry name" value="HATPase_dom"/>
</dbReference>
<gene>
    <name evidence="5" type="ORF">GJ698_09020</name>
</gene>
<dbReference type="SMART" id="SM00388">
    <property type="entry name" value="HisKA"/>
    <property type="match status" value="1"/>
</dbReference>
<proteinExistence type="predicted"/>
<evidence type="ECO:0000259" key="4">
    <source>
        <dbReference type="PROSITE" id="PS50109"/>
    </source>
</evidence>
<dbReference type="InterPro" id="IPR003661">
    <property type="entry name" value="HisK_dim/P_dom"/>
</dbReference>
<dbReference type="PANTHER" id="PTHR43547:SF2">
    <property type="entry name" value="HYBRID SIGNAL TRANSDUCTION HISTIDINE KINASE C"/>
    <property type="match status" value="1"/>
</dbReference>
<dbReference type="InterPro" id="IPR036890">
    <property type="entry name" value="HATPase_C_sf"/>
</dbReference>
<evidence type="ECO:0000313" key="5">
    <source>
        <dbReference type="EMBL" id="MRW84235.1"/>
    </source>
</evidence>
<protein>
    <recommendedName>
        <fullName evidence="2">histidine kinase</fullName>
        <ecNumber evidence="2">2.7.13.3</ecNumber>
    </recommendedName>
</protein>
<dbReference type="Pfam" id="PF02518">
    <property type="entry name" value="HATPase_c"/>
    <property type="match status" value="1"/>
</dbReference>
<evidence type="ECO:0000313" key="6">
    <source>
        <dbReference type="Proteomes" id="UP000439986"/>
    </source>
</evidence>
<keyword evidence="6" id="KW-1185">Reference proteome</keyword>
<dbReference type="InterPro" id="IPR005467">
    <property type="entry name" value="His_kinase_dom"/>
</dbReference>
<dbReference type="PRINTS" id="PR00344">
    <property type="entry name" value="BCTRLSENSOR"/>
</dbReference>
<dbReference type="Gene3D" id="3.30.565.10">
    <property type="entry name" value="Histidine kinase-like ATPase, C-terminal domain"/>
    <property type="match status" value="1"/>
</dbReference>
<comment type="caution">
    <text evidence="5">The sequence shown here is derived from an EMBL/GenBank/DDBJ whole genome shotgun (WGS) entry which is preliminary data.</text>
</comment>
<sequence length="402" mass="44263">MSRCGPHPRPLSCLCSPTLRTPFRGRQRMLASDQKMNANGLSATSKQVLAMRDAVFAEWESQVRRLIKDARHILHPTLLNTLPVFYDNIAEALTPNHPRSNATSNNDIAAAHGNERARMTSYEPEQIVHEYQLFRDAFSQVADEQGVTLTRDEWGIVNSSIDTAVRESIRKFTSMHDSFRHKMAASLSHDMRNPLSVIVSAAHVLSLGANPDRTPLIASRILDNGKRLATMIEELLDALSFNRGEKLPLNLSEFDVLDLANTVCRDTSVSDDAQCAVVGASVVGYWCEDSLRRALENLVVNGIKYGDGNGVQIKIDEAHGRMLLSVHNSGNPIAPEHHGQIFEYLWREGGAKDKRGWGMGLPFVKSVAESHGGSVAVDSSPAGGTTFLIDIPVDCRPFVETD</sequence>
<name>A0A844D383_9BURK</name>
<dbReference type="CDD" id="cd00075">
    <property type="entry name" value="HATPase"/>
    <property type="match status" value="1"/>
</dbReference>
<dbReference type="CDD" id="cd00082">
    <property type="entry name" value="HisKA"/>
    <property type="match status" value="1"/>
</dbReference>
<keyword evidence="5" id="KW-0808">Transferase</keyword>
<keyword evidence="5" id="KW-0418">Kinase</keyword>
<dbReference type="Proteomes" id="UP000439986">
    <property type="component" value="Unassembled WGS sequence"/>
</dbReference>
<dbReference type="InterPro" id="IPR004358">
    <property type="entry name" value="Sig_transdc_His_kin-like_C"/>
</dbReference>
<comment type="catalytic activity">
    <reaction evidence="1">
        <text>ATP + protein L-histidine = ADP + protein N-phospho-L-histidine.</text>
        <dbReference type="EC" id="2.7.13.3"/>
    </reaction>
</comment>
<accession>A0A844D383</accession>
<dbReference type="SUPFAM" id="SSF55874">
    <property type="entry name" value="ATPase domain of HSP90 chaperone/DNA topoisomerase II/histidine kinase"/>
    <property type="match status" value="1"/>
</dbReference>
<dbReference type="SUPFAM" id="SSF47384">
    <property type="entry name" value="Homodimeric domain of signal transducing histidine kinase"/>
    <property type="match status" value="1"/>
</dbReference>
<evidence type="ECO:0000256" key="3">
    <source>
        <dbReference type="ARBA" id="ARBA00022553"/>
    </source>
</evidence>
<keyword evidence="3" id="KW-0597">Phosphoprotein</keyword>